<comment type="caution">
    <text evidence="1">The sequence shown here is derived from an EMBL/GenBank/DDBJ whole genome shotgun (WGS) entry which is preliminary data.</text>
</comment>
<accession>A0A3D9CBG2</accession>
<name>A0A3D9CBG2_9FLAO</name>
<dbReference type="Proteomes" id="UP000256686">
    <property type="component" value="Unassembled WGS sequence"/>
</dbReference>
<reference evidence="2" key="1">
    <citation type="submission" date="2018-06" db="EMBL/GenBank/DDBJ databases">
        <authorList>
            <person name="Lum Nde A."/>
            <person name="Hugo C."/>
        </authorList>
    </citation>
    <scope>NUCLEOTIDE SEQUENCE [LARGE SCALE GENOMIC DNA]</scope>
    <source>
        <strain evidence="2">1_F178</strain>
    </source>
</reference>
<organism evidence="1 2">
    <name type="scientific">Chryseobacterium pennae</name>
    <dbReference type="NCBI Taxonomy" id="2258962"/>
    <lineage>
        <taxon>Bacteria</taxon>
        <taxon>Pseudomonadati</taxon>
        <taxon>Bacteroidota</taxon>
        <taxon>Flavobacteriia</taxon>
        <taxon>Flavobacteriales</taxon>
        <taxon>Weeksellaceae</taxon>
        <taxon>Chryseobacterium group</taxon>
        <taxon>Chryseobacterium</taxon>
    </lineage>
</organism>
<proteinExistence type="predicted"/>
<protein>
    <submittedName>
        <fullName evidence="1">Uncharacterized protein</fullName>
    </submittedName>
</protein>
<gene>
    <name evidence="1" type="ORF">DRF65_08345</name>
</gene>
<evidence type="ECO:0000313" key="2">
    <source>
        <dbReference type="Proteomes" id="UP000256686"/>
    </source>
</evidence>
<keyword evidence="2" id="KW-1185">Reference proteome</keyword>
<evidence type="ECO:0000313" key="1">
    <source>
        <dbReference type="EMBL" id="REC62822.1"/>
    </source>
</evidence>
<dbReference type="AlphaFoldDB" id="A0A3D9CBG2"/>
<dbReference type="EMBL" id="QNVT01000006">
    <property type="protein sequence ID" value="REC62822.1"/>
    <property type="molecule type" value="Genomic_DNA"/>
</dbReference>
<sequence>MRETECENLYIFIGKKISVKEFGPNTQQETGRTKEVDPETGDTLVVIHKSYVMDNAFHCKYSVMKNLMNQLPKDIIEFNAYDHYGRPGFEQYDYVILYIFKNKNGDLVHKKYIYDPVYKINGKWMGIIKPAYDQTKFKTKDINQDNSIKIALGSCDKLCQKIYYPSPYFKIKKNFAYPKKAFEINDIISYRKTTTFKIKE</sequence>